<organism evidence="2 3">
    <name type="scientific">Lactuca saligna</name>
    <name type="common">Willowleaf lettuce</name>
    <dbReference type="NCBI Taxonomy" id="75948"/>
    <lineage>
        <taxon>Eukaryota</taxon>
        <taxon>Viridiplantae</taxon>
        <taxon>Streptophyta</taxon>
        <taxon>Embryophyta</taxon>
        <taxon>Tracheophyta</taxon>
        <taxon>Spermatophyta</taxon>
        <taxon>Magnoliopsida</taxon>
        <taxon>eudicotyledons</taxon>
        <taxon>Gunneridae</taxon>
        <taxon>Pentapetalae</taxon>
        <taxon>asterids</taxon>
        <taxon>campanulids</taxon>
        <taxon>Asterales</taxon>
        <taxon>Asteraceae</taxon>
        <taxon>Cichorioideae</taxon>
        <taxon>Cichorieae</taxon>
        <taxon>Lactucinae</taxon>
        <taxon>Lactuca</taxon>
    </lineage>
</organism>
<protein>
    <submittedName>
        <fullName evidence="2">Uncharacterized protein</fullName>
    </submittedName>
</protein>
<gene>
    <name evidence="2" type="ORF">LSALG_LOCUS4626</name>
</gene>
<reference evidence="2" key="1">
    <citation type="submission" date="2023-04" db="EMBL/GenBank/DDBJ databases">
        <authorList>
            <person name="Vijverberg K."/>
            <person name="Xiong W."/>
            <person name="Schranz E."/>
        </authorList>
    </citation>
    <scope>NUCLEOTIDE SEQUENCE</scope>
</reference>
<sequence length="104" mass="11680">MHILHTAPGGCVWMRGRSTYFKVTRPDGIALSDPISKTVWVLPSNIPPPPLPRRAQQAQHPQSNRPSSSTKHPDYTDATPISFSLPDPMQTDFQDQPRPTHSHY</sequence>
<proteinExistence type="predicted"/>
<feature type="region of interest" description="Disordered" evidence="1">
    <location>
        <begin position="44"/>
        <end position="104"/>
    </location>
</feature>
<name>A0AA35Y1Z1_LACSI</name>
<feature type="compositionally biased region" description="Low complexity" evidence="1">
    <location>
        <begin position="53"/>
        <end position="62"/>
    </location>
</feature>
<accession>A0AA35Y1Z1</accession>
<keyword evidence="3" id="KW-1185">Reference proteome</keyword>
<dbReference type="AlphaFoldDB" id="A0AA35Y1Z1"/>
<evidence type="ECO:0000256" key="1">
    <source>
        <dbReference type="SAM" id="MobiDB-lite"/>
    </source>
</evidence>
<feature type="compositionally biased region" description="Polar residues" evidence="1">
    <location>
        <begin position="91"/>
        <end position="104"/>
    </location>
</feature>
<evidence type="ECO:0000313" key="2">
    <source>
        <dbReference type="EMBL" id="CAI9263954.1"/>
    </source>
</evidence>
<dbReference type="EMBL" id="OX465086">
    <property type="protein sequence ID" value="CAI9263954.1"/>
    <property type="molecule type" value="Genomic_DNA"/>
</dbReference>
<evidence type="ECO:0000313" key="3">
    <source>
        <dbReference type="Proteomes" id="UP001177003"/>
    </source>
</evidence>
<dbReference type="Proteomes" id="UP001177003">
    <property type="component" value="Chromosome 0"/>
</dbReference>